<organism evidence="1 2">
    <name type="scientific">Solimonas terrae</name>
    <dbReference type="NCBI Taxonomy" id="1396819"/>
    <lineage>
        <taxon>Bacteria</taxon>
        <taxon>Pseudomonadati</taxon>
        <taxon>Pseudomonadota</taxon>
        <taxon>Gammaproteobacteria</taxon>
        <taxon>Nevskiales</taxon>
        <taxon>Nevskiaceae</taxon>
        <taxon>Solimonas</taxon>
    </lineage>
</organism>
<reference evidence="1 2" key="1">
    <citation type="journal article" date="2014" name="Int. J. Syst. Evol. Microbiol.">
        <title>Solimonas terrae sp. nov., isolated from soil.</title>
        <authorList>
            <person name="Kim S.J."/>
            <person name="Moon J.Y."/>
            <person name="Weon H.Y."/>
            <person name="Ahn J.H."/>
            <person name="Chen W.M."/>
            <person name="Kwon S.W."/>
        </authorList>
    </citation>
    <scope>NUCLEOTIDE SEQUENCE [LARGE SCALE GENOMIC DNA]</scope>
    <source>
        <strain evidence="1 2">KIS83-12</strain>
    </source>
</reference>
<accession>A0A6M2BNC1</accession>
<name>A0A6M2BNC1_9GAMM</name>
<dbReference type="EMBL" id="JAAMOW010000001">
    <property type="protein sequence ID" value="NGY03820.1"/>
    <property type="molecule type" value="Genomic_DNA"/>
</dbReference>
<evidence type="ECO:0000313" key="1">
    <source>
        <dbReference type="EMBL" id="NGY03820.1"/>
    </source>
</evidence>
<dbReference type="Proteomes" id="UP000472676">
    <property type="component" value="Unassembled WGS sequence"/>
</dbReference>
<comment type="caution">
    <text evidence="1">The sequence shown here is derived from an EMBL/GenBank/DDBJ whole genome shotgun (WGS) entry which is preliminary data.</text>
</comment>
<evidence type="ECO:0000313" key="2">
    <source>
        <dbReference type="Proteomes" id="UP000472676"/>
    </source>
</evidence>
<sequence length="298" mass="31920">MNDARSASADADPKSAWHVVMSQPRFPAAARRLAANMLQACDEDQRFCAVSKDAGHYVAAMSAAYLHGAGGLTLARLKTICAASGFLSAGRARSLLQFLVHLGYLQASQAQGRALSYLPTALFLAAWQRHLQLALLAAAVLEPSLQSLCDGLDQPPIFAAFLGIQATRLYTLTQSPDPVPGLREAFLHPRAGTQILWLLAVAGEHDQPFPTAAPVRLKLSRIAARFHVTHVHVRRVLQHAESLGLLEYDGHGSAQLSGIGRDTIRLHFAFQLAELAASGADTLRALAGVAQTRASRDA</sequence>
<proteinExistence type="predicted"/>
<gene>
    <name evidence="1" type="ORF">G7Y85_03515</name>
</gene>
<dbReference type="AlphaFoldDB" id="A0A6M2BNC1"/>
<dbReference type="RefSeq" id="WP_166251690.1">
    <property type="nucleotide sequence ID" value="NZ_JAAMOW010000001.1"/>
</dbReference>
<keyword evidence="2" id="KW-1185">Reference proteome</keyword>
<protein>
    <submittedName>
        <fullName evidence="1">Uncharacterized protein</fullName>
    </submittedName>
</protein>